<dbReference type="Proteomes" id="UP000004291">
    <property type="component" value="Chromosome"/>
</dbReference>
<reference evidence="1 2" key="1">
    <citation type="submission" date="2007-10" db="EMBL/GenBank/DDBJ databases">
        <authorList>
            <person name="Wagner-Dobler I."/>
            <person name="Ferriera S."/>
            <person name="Johnson J."/>
            <person name="Kravitz S."/>
            <person name="Beeson K."/>
            <person name="Sutton G."/>
            <person name="Rogers Y.-H."/>
            <person name="Friedman R."/>
            <person name="Frazier M."/>
            <person name="Venter J.C."/>
        </authorList>
    </citation>
    <scope>NUCLEOTIDE SEQUENCE [LARGE SCALE GENOMIC DNA]</scope>
    <source>
        <strain evidence="1 2">DFL-43</strain>
    </source>
</reference>
<dbReference type="STRING" id="411684.HPDFL43_11786"/>
<evidence type="ECO:0000313" key="1">
    <source>
        <dbReference type="EMBL" id="EDQ32479.2"/>
    </source>
</evidence>
<dbReference type="HOGENOM" id="CLU_037493_1_0_5"/>
<reference evidence="1 2" key="2">
    <citation type="submission" date="2012-06" db="EMBL/GenBank/DDBJ databases">
        <authorList>
            <person name="Fiebig A."/>
        </authorList>
    </citation>
    <scope>NUCLEOTIDE SEQUENCE [LARGE SCALE GENOMIC DNA]</scope>
    <source>
        <strain evidence="1 2">DFL-43</strain>
    </source>
</reference>
<sequence length="354" mass="38708">MEVALQRSHHAPMRGFNYQSPAKSGQNKCFSAIALTLFAGLWLAVSATVAAADPDRWRAEGWKTDFSQSIIDFSTIMSGGPPRDGIPSIDDPAFLPVAQAAGLDDKEPVMSVVIDGEARAYPLRVMIWHEIVNDTLAGRAIAVTYCPLCNAAIVFDRTVEGSETTFGTTGKLRNSDLVMYDRETDSWWQQFTGEAITGARTGVELEVIPSRLEAWETFRTRHPDGEVLTPNNPGFRDYGRNPYAGYDTSGVPFLYRGPMPEGILPLSYVVVVREDPAPVAVSLDRVRRDGEIELENGTIITWVPGVRSALDDSSIAQGREIGSITVTRNGEDLAHELTFAFVAEAFLPGTPILD</sequence>
<accession>A9DBB5</accession>
<evidence type="ECO:0000313" key="2">
    <source>
        <dbReference type="Proteomes" id="UP000004291"/>
    </source>
</evidence>
<dbReference type="EMBL" id="ABIA03000004">
    <property type="protein sequence ID" value="EDQ32479.2"/>
    <property type="molecule type" value="Genomic_DNA"/>
</dbReference>
<keyword evidence="2" id="KW-1185">Reference proteome</keyword>
<comment type="caution">
    <text evidence="1">The sequence shown here is derived from an EMBL/GenBank/DDBJ whole genome shotgun (WGS) entry which is preliminary data.</text>
</comment>
<dbReference type="Pfam" id="PF11376">
    <property type="entry name" value="DUF3179"/>
    <property type="match status" value="1"/>
</dbReference>
<dbReference type="InterPro" id="IPR021516">
    <property type="entry name" value="DUF3179"/>
</dbReference>
<gene>
    <name evidence="1" type="ORF">HPDFL43_11786</name>
</gene>
<evidence type="ECO:0008006" key="3">
    <source>
        <dbReference type="Google" id="ProtNLM"/>
    </source>
</evidence>
<proteinExistence type="predicted"/>
<dbReference type="AlphaFoldDB" id="A9DBB5"/>
<protein>
    <recommendedName>
        <fullName evidence="3">DUF3179 domain-containing protein</fullName>
    </recommendedName>
</protein>
<name>A9DBB5_HOEPD</name>
<organism evidence="1 2">
    <name type="scientific">Hoeflea phototrophica (strain DSM 17068 / NCIMB 14078 / DFL-43)</name>
    <dbReference type="NCBI Taxonomy" id="411684"/>
    <lineage>
        <taxon>Bacteria</taxon>
        <taxon>Pseudomonadati</taxon>
        <taxon>Pseudomonadota</taxon>
        <taxon>Alphaproteobacteria</taxon>
        <taxon>Hyphomicrobiales</taxon>
        <taxon>Rhizobiaceae</taxon>
        <taxon>Hoeflea</taxon>
    </lineage>
</organism>
<dbReference type="eggNOG" id="COG2128">
    <property type="taxonomic scope" value="Bacteria"/>
</dbReference>